<keyword evidence="1 2" id="KW-0238">DNA-binding</keyword>
<dbReference type="PANTHER" id="PTHR43479">
    <property type="entry name" value="ACREF/ENVCD OPERON REPRESSOR-RELATED"/>
    <property type="match status" value="1"/>
</dbReference>
<dbReference type="GO" id="GO:0003677">
    <property type="term" value="F:DNA binding"/>
    <property type="evidence" value="ECO:0007669"/>
    <property type="project" value="UniProtKB-UniRule"/>
</dbReference>
<dbReference type="OrthoDB" id="6430772at2"/>
<dbReference type="PRINTS" id="PR00455">
    <property type="entry name" value="HTHTETR"/>
</dbReference>
<organism evidence="4 5">
    <name type="scientific">Flavobacterium noncentrifugens</name>
    <dbReference type="NCBI Taxonomy" id="1128970"/>
    <lineage>
        <taxon>Bacteria</taxon>
        <taxon>Pseudomonadati</taxon>
        <taxon>Bacteroidota</taxon>
        <taxon>Flavobacteriia</taxon>
        <taxon>Flavobacteriales</taxon>
        <taxon>Flavobacteriaceae</taxon>
        <taxon>Flavobacterium</taxon>
    </lineage>
</organism>
<dbReference type="AlphaFoldDB" id="A0A1G8YV45"/>
<feature type="DNA-binding region" description="H-T-H motif" evidence="2">
    <location>
        <begin position="29"/>
        <end position="48"/>
    </location>
</feature>
<dbReference type="Gene3D" id="1.10.357.10">
    <property type="entry name" value="Tetracycline Repressor, domain 2"/>
    <property type="match status" value="1"/>
</dbReference>
<evidence type="ECO:0000259" key="3">
    <source>
        <dbReference type="PROSITE" id="PS50977"/>
    </source>
</evidence>
<keyword evidence="5" id="KW-1185">Reference proteome</keyword>
<dbReference type="PROSITE" id="PS50977">
    <property type="entry name" value="HTH_TETR_2"/>
    <property type="match status" value="1"/>
</dbReference>
<protein>
    <submittedName>
        <fullName evidence="4">Transcriptional regulator, TetR family</fullName>
    </submittedName>
</protein>
<dbReference type="InterPro" id="IPR050624">
    <property type="entry name" value="HTH-type_Tx_Regulator"/>
</dbReference>
<dbReference type="RefSeq" id="WP_091395901.1">
    <property type="nucleotide sequence ID" value="NZ_BKAI01000006.1"/>
</dbReference>
<accession>A0A1G8YV45</accession>
<reference evidence="4 5" key="1">
    <citation type="submission" date="2016-10" db="EMBL/GenBank/DDBJ databases">
        <authorList>
            <person name="de Groot N.N."/>
        </authorList>
    </citation>
    <scope>NUCLEOTIDE SEQUENCE [LARGE SCALE GENOMIC DNA]</scope>
    <source>
        <strain evidence="4 5">CGMCC 1.10076</strain>
    </source>
</reference>
<feature type="domain" description="HTH tetR-type" evidence="3">
    <location>
        <begin position="6"/>
        <end position="66"/>
    </location>
</feature>
<dbReference type="EMBL" id="FNEZ01000003">
    <property type="protein sequence ID" value="SDK06626.1"/>
    <property type="molecule type" value="Genomic_DNA"/>
</dbReference>
<gene>
    <name evidence="4" type="ORF">SAMN04487935_2487</name>
</gene>
<evidence type="ECO:0000256" key="2">
    <source>
        <dbReference type="PROSITE-ProRule" id="PRU00335"/>
    </source>
</evidence>
<evidence type="ECO:0000313" key="5">
    <source>
        <dbReference type="Proteomes" id="UP000199580"/>
    </source>
</evidence>
<dbReference type="Proteomes" id="UP000199580">
    <property type="component" value="Unassembled WGS sequence"/>
</dbReference>
<name>A0A1G8YV45_9FLAO</name>
<proteinExistence type="predicted"/>
<dbReference type="Pfam" id="PF00440">
    <property type="entry name" value="TetR_N"/>
    <property type="match status" value="1"/>
</dbReference>
<evidence type="ECO:0000256" key="1">
    <source>
        <dbReference type="ARBA" id="ARBA00023125"/>
    </source>
</evidence>
<sequence>MRTRNADKEKLVIEKAIELIVSDGFEGFSMNKLARLCNISVATLYIYYQHKDDLITKIGSEIGTAFFAHTLKDFSADMPFPQGLRKQWENRISFSLQHPKIVACFEIIRHSPHGEQILQTAVSPFKQIMADFFTNAVDNKELQPLPIEVFWSVAYGPLYSLLRFHSEGKSMGGKPFSLTDDYTNQALELVLKALKP</sequence>
<dbReference type="SUPFAM" id="SSF46689">
    <property type="entry name" value="Homeodomain-like"/>
    <property type="match status" value="1"/>
</dbReference>
<dbReference type="STRING" id="1128970.SAMN04487935_2487"/>
<dbReference type="InterPro" id="IPR001647">
    <property type="entry name" value="HTH_TetR"/>
</dbReference>
<evidence type="ECO:0000313" key="4">
    <source>
        <dbReference type="EMBL" id="SDK06626.1"/>
    </source>
</evidence>
<dbReference type="PANTHER" id="PTHR43479:SF11">
    <property type="entry name" value="ACREF_ENVCD OPERON REPRESSOR-RELATED"/>
    <property type="match status" value="1"/>
</dbReference>
<dbReference type="InterPro" id="IPR009057">
    <property type="entry name" value="Homeodomain-like_sf"/>
</dbReference>